<accession>A0A6A2ZQM6</accession>
<organism evidence="1 2">
    <name type="scientific">Hibiscus syriacus</name>
    <name type="common">Rose of Sharon</name>
    <dbReference type="NCBI Taxonomy" id="106335"/>
    <lineage>
        <taxon>Eukaryota</taxon>
        <taxon>Viridiplantae</taxon>
        <taxon>Streptophyta</taxon>
        <taxon>Embryophyta</taxon>
        <taxon>Tracheophyta</taxon>
        <taxon>Spermatophyta</taxon>
        <taxon>Magnoliopsida</taxon>
        <taxon>eudicotyledons</taxon>
        <taxon>Gunneridae</taxon>
        <taxon>Pentapetalae</taxon>
        <taxon>rosids</taxon>
        <taxon>malvids</taxon>
        <taxon>Malvales</taxon>
        <taxon>Malvaceae</taxon>
        <taxon>Malvoideae</taxon>
        <taxon>Hibiscus</taxon>
    </lineage>
</organism>
<dbReference type="AlphaFoldDB" id="A0A6A2ZQM6"/>
<evidence type="ECO:0000313" key="2">
    <source>
        <dbReference type="Proteomes" id="UP000436088"/>
    </source>
</evidence>
<sequence length="265" mass="29943">MLMVSTIPFIVKLKLTLKLESLLTNTPSLSWISFVVKLKSNLEKDAACVHDSFHREVETASGPFVMKLSLDLNILRREVEIQACAVSSPKSFVVKLKLVLKLGNCLLTANRPFVVKLSLYCLESNILRSPNGTISSVMELKSWMCGYDSLRRGVEIVDGPFVVKLSLDLNILCREVEIQVLYIAGGHDSLRREVENVDDPFVVKFDFESDILRREVEIYSRANYVILSPISFAAKLKLTLKAVKKLRVLKMINVMLLRMSKIHAT</sequence>
<proteinExistence type="predicted"/>
<dbReference type="Proteomes" id="UP000436088">
    <property type="component" value="Unassembled WGS sequence"/>
</dbReference>
<comment type="caution">
    <text evidence="1">The sequence shown here is derived from an EMBL/GenBank/DDBJ whole genome shotgun (WGS) entry which is preliminary data.</text>
</comment>
<keyword evidence="2" id="KW-1185">Reference proteome</keyword>
<protein>
    <submittedName>
        <fullName evidence="1">Uncharacterized protein</fullName>
    </submittedName>
</protein>
<name>A0A6A2ZQM6_HIBSY</name>
<reference evidence="1" key="1">
    <citation type="submission" date="2019-09" db="EMBL/GenBank/DDBJ databases">
        <title>Draft genome information of white flower Hibiscus syriacus.</title>
        <authorList>
            <person name="Kim Y.-M."/>
        </authorList>
    </citation>
    <scope>NUCLEOTIDE SEQUENCE [LARGE SCALE GENOMIC DNA]</scope>
    <source>
        <strain evidence="1">YM2019G1</strain>
    </source>
</reference>
<evidence type="ECO:0000313" key="1">
    <source>
        <dbReference type="EMBL" id="KAE8693432.1"/>
    </source>
</evidence>
<dbReference type="EMBL" id="VEPZ02001119">
    <property type="protein sequence ID" value="KAE8693432.1"/>
    <property type="molecule type" value="Genomic_DNA"/>
</dbReference>
<gene>
    <name evidence="1" type="ORF">F3Y22_tig00110812pilonHSYRG00076</name>
</gene>